<reference evidence="2" key="1">
    <citation type="submission" date="2020-04" db="EMBL/GenBank/DDBJ databases">
        <title>Description of Shewanella salipaludis sp. nov., isolated from a salt marsh.</title>
        <authorList>
            <person name="Park S."/>
            <person name="Yoon J.-H."/>
        </authorList>
    </citation>
    <scope>NUCLEOTIDE SEQUENCE</scope>
    <source>
        <strain evidence="2">SHSM-M6</strain>
    </source>
</reference>
<dbReference type="PANTHER" id="PTHR43792">
    <property type="entry name" value="GNAT FAMILY, PUTATIVE (AFU_ORTHOLOGUE AFUA_3G00765)-RELATED-RELATED"/>
    <property type="match status" value="1"/>
</dbReference>
<dbReference type="InterPro" id="IPR016181">
    <property type="entry name" value="Acyl_CoA_acyltransferase"/>
</dbReference>
<dbReference type="GO" id="GO:0016747">
    <property type="term" value="F:acyltransferase activity, transferring groups other than amino-acyl groups"/>
    <property type="evidence" value="ECO:0007669"/>
    <property type="project" value="InterPro"/>
</dbReference>
<organism evidence="2 3">
    <name type="scientific">Shewanella salipaludis</name>
    <dbReference type="NCBI Taxonomy" id="2723052"/>
    <lineage>
        <taxon>Bacteria</taxon>
        <taxon>Pseudomonadati</taxon>
        <taxon>Pseudomonadota</taxon>
        <taxon>Gammaproteobacteria</taxon>
        <taxon>Alteromonadales</taxon>
        <taxon>Shewanellaceae</taxon>
        <taxon>Shewanella</taxon>
    </lineage>
</organism>
<dbReference type="RefSeq" id="WP_169563087.1">
    <property type="nucleotide sequence ID" value="NZ_JAAXYH010000002.1"/>
</dbReference>
<gene>
    <name evidence="2" type="ORF">HC757_04405</name>
</gene>
<feature type="domain" description="N-acetyltransferase" evidence="1">
    <location>
        <begin position="9"/>
        <end position="174"/>
    </location>
</feature>
<protein>
    <submittedName>
        <fullName evidence="2">GNAT family N-acetyltransferase</fullName>
    </submittedName>
</protein>
<dbReference type="InterPro" id="IPR051531">
    <property type="entry name" value="N-acetyltransferase"/>
</dbReference>
<dbReference type="SUPFAM" id="SSF55729">
    <property type="entry name" value="Acyl-CoA N-acyltransferases (Nat)"/>
    <property type="match status" value="1"/>
</dbReference>
<dbReference type="PANTHER" id="PTHR43792:SF1">
    <property type="entry name" value="N-ACETYLTRANSFERASE DOMAIN-CONTAINING PROTEIN"/>
    <property type="match status" value="1"/>
</dbReference>
<name>A0A972FZH1_9GAMM</name>
<evidence type="ECO:0000313" key="3">
    <source>
        <dbReference type="Proteomes" id="UP000737113"/>
    </source>
</evidence>
<dbReference type="Pfam" id="PF13302">
    <property type="entry name" value="Acetyltransf_3"/>
    <property type="match status" value="1"/>
</dbReference>
<proteinExistence type="predicted"/>
<sequence>MIELYSDRLRLRCLRDEDWPAFLYVHQDPDINRYVRQPETDANIRSKFEQRSQPWVYGAGEWLTLVIEEINSQQIIGFTGLYCQDFALAHAEVGYLLLPQAYGKGYATESLRAVIDWACLSFDVHKFIGHCAQDNKASARVLEKCGFQLEGILRHNFKIGDVWIDDCAYGLLAEERLL</sequence>
<keyword evidence="3" id="KW-1185">Reference proteome</keyword>
<dbReference type="EMBL" id="JAAXYH010000002">
    <property type="protein sequence ID" value="NMH64409.1"/>
    <property type="molecule type" value="Genomic_DNA"/>
</dbReference>
<comment type="caution">
    <text evidence="2">The sequence shown here is derived from an EMBL/GenBank/DDBJ whole genome shotgun (WGS) entry which is preliminary data.</text>
</comment>
<dbReference type="InterPro" id="IPR000182">
    <property type="entry name" value="GNAT_dom"/>
</dbReference>
<evidence type="ECO:0000259" key="1">
    <source>
        <dbReference type="PROSITE" id="PS51186"/>
    </source>
</evidence>
<dbReference type="Gene3D" id="3.40.630.30">
    <property type="match status" value="1"/>
</dbReference>
<dbReference type="Proteomes" id="UP000737113">
    <property type="component" value="Unassembled WGS sequence"/>
</dbReference>
<evidence type="ECO:0000313" key="2">
    <source>
        <dbReference type="EMBL" id="NMH64409.1"/>
    </source>
</evidence>
<dbReference type="CDD" id="cd04301">
    <property type="entry name" value="NAT_SF"/>
    <property type="match status" value="1"/>
</dbReference>
<accession>A0A972FZH1</accession>
<dbReference type="AlphaFoldDB" id="A0A972FZH1"/>
<dbReference type="PROSITE" id="PS51186">
    <property type="entry name" value="GNAT"/>
    <property type="match status" value="1"/>
</dbReference>